<dbReference type="PANTHER" id="PTHR42767">
    <property type="entry name" value="ENDO-BETA-1,6-GALACTANASE"/>
    <property type="match status" value="1"/>
</dbReference>
<dbReference type="PANTHER" id="PTHR42767:SF1">
    <property type="entry name" value="ENDO-BETA-1,6-GALACTANASE-LIKE DOMAIN-CONTAINING PROTEIN"/>
    <property type="match status" value="1"/>
</dbReference>
<dbReference type="InterPro" id="IPR039514">
    <property type="entry name" value="6GAL-like"/>
</dbReference>
<reference evidence="2" key="1">
    <citation type="submission" date="2023-10" db="EMBL/GenBank/DDBJ databases">
        <authorList>
            <person name="Chen Y."/>
            <person name="Shah S."/>
            <person name="Dougan E. K."/>
            <person name="Thang M."/>
            <person name="Chan C."/>
        </authorList>
    </citation>
    <scope>NUCLEOTIDE SEQUENCE [LARGE SCALE GENOMIC DNA]</scope>
</reference>
<keyword evidence="3" id="KW-1185">Reference proteome</keyword>
<name>A0ABN9QB73_9DINO</name>
<dbReference type="EMBL" id="CAUYUJ010002669">
    <property type="protein sequence ID" value="CAK0801823.1"/>
    <property type="molecule type" value="Genomic_DNA"/>
</dbReference>
<dbReference type="Gene3D" id="3.20.20.80">
    <property type="entry name" value="Glycosidases"/>
    <property type="match status" value="1"/>
</dbReference>
<comment type="caution">
    <text evidence="2">The sequence shown here is derived from an EMBL/GenBank/DDBJ whole genome shotgun (WGS) entry which is preliminary data.</text>
</comment>
<evidence type="ECO:0000313" key="2">
    <source>
        <dbReference type="EMBL" id="CAK0801823.1"/>
    </source>
</evidence>
<dbReference type="Proteomes" id="UP001189429">
    <property type="component" value="Unassembled WGS sequence"/>
</dbReference>
<protein>
    <recommendedName>
        <fullName evidence="1">Endo-beta-1,6-galactanase-like domain-containing protein</fullName>
    </recommendedName>
</protein>
<organism evidence="2 3">
    <name type="scientific">Prorocentrum cordatum</name>
    <dbReference type="NCBI Taxonomy" id="2364126"/>
    <lineage>
        <taxon>Eukaryota</taxon>
        <taxon>Sar</taxon>
        <taxon>Alveolata</taxon>
        <taxon>Dinophyceae</taxon>
        <taxon>Prorocentrales</taxon>
        <taxon>Prorocentraceae</taxon>
        <taxon>Prorocentrum</taxon>
    </lineage>
</organism>
<evidence type="ECO:0000259" key="1">
    <source>
        <dbReference type="Pfam" id="PF14587"/>
    </source>
</evidence>
<dbReference type="SUPFAM" id="SSF51445">
    <property type="entry name" value="(Trans)glycosidases"/>
    <property type="match status" value="1"/>
</dbReference>
<proteinExistence type="predicted"/>
<feature type="domain" description="Endo-beta-1,6-galactanase-like" evidence="1">
    <location>
        <begin position="83"/>
        <end position="260"/>
    </location>
</feature>
<dbReference type="InterPro" id="IPR039743">
    <property type="entry name" value="6GAL/EXGAL"/>
</dbReference>
<sequence>MGSTAFQGWKSEPGPAGTEAGARLRAELLLRHPRVHWQGWGCSLAWCGKALGGSEGAEAWADLLFTLHDVGVERLWPDPKFADQCPQGTIPGLGLNVVRYNVGGVGRVEDQLGERRSEKSRGWHSEIEGFLPTRGGEFDWDRDEAQRKFLQLAVDRGADEVELFANAPMWWMSSSKSSFGGSLESPGDFAAYLAEVTAHARSGWHLPVKSVAPFNEPSAGWWKFPHDQEGCNIPADQQGRLLLRLRDELDSRGLGDVVVAASDENRPDTAERTWKKLKTGPAHGCVGRINVHSYDGLEPWSEAKHPGVRASLRRLVARDGLPLWMSEFGSGSKGGLETARTILEDLHYMRPTAWCYWQLVEHRCSWGFVEAEFRPDGSRAITLPHPKFYVFAQFSRFLRPGMEMLQSTEPWVAAGFSFQDDGRGRLAAVLLNEAAEPRCLTVRAPGFRTNERISQTFVTEPDSAVYLREGQGDVASSELGGVEVCIEVPPRAICSVVVPGVWRAVEPDGSDGATVSVALVEELARLAASAACAERILHGELDVRTELLKARVEHATSRVAQGLEAVLPGDGSAERRRREVSELLQVVWTSAWGAANERVYGPAHVESKSAWEKFRAARKQCSLRDDLIWAVFNTSWAVVNEARLGKDSEDYRRAEARAREHVAALGGFSAPALPGCVFSSPDLVPSAPRWVALVGQAEGGTADQRLHEGPAGKAVLAADLLVTTPLVDAVLTANALHAAGGTARVVVDPAACDSRATLQAHGIPKPALLDRVPLCARQWEGWSALPDAWWPEAAGEASARADAFRESVRKRPEDRVVFVGQGSFWQLVAGRYVDAGEVVYCDRLLAR</sequence>
<gene>
    <name evidence="2" type="ORF">PCOR1329_LOCUS9553</name>
</gene>
<accession>A0ABN9QB73</accession>
<evidence type="ECO:0000313" key="3">
    <source>
        <dbReference type="Proteomes" id="UP001189429"/>
    </source>
</evidence>
<dbReference type="Pfam" id="PF14587">
    <property type="entry name" value="Glyco_hydr_30_2"/>
    <property type="match status" value="1"/>
</dbReference>
<dbReference type="InterPro" id="IPR017853">
    <property type="entry name" value="GH"/>
</dbReference>